<comment type="catalytic activity">
    <reaction evidence="1">
        <text>D-fructose 6-phosphate + L-glutamine = D-glucosamine 6-phosphate + L-glutamate</text>
        <dbReference type="Rhea" id="RHEA:13237"/>
        <dbReference type="ChEBI" id="CHEBI:29985"/>
        <dbReference type="ChEBI" id="CHEBI:58359"/>
        <dbReference type="ChEBI" id="CHEBI:58725"/>
        <dbReference type="ChEBI" id="CHEBI:61527"/>
        <dbReference type="EC" id="2.6.1.16"/>
    </reaction>
</comment>
<dbReference type="GO" id="GO:0005829">
    <property type="term" value="C:cytosol"/>
    <property type="evidence" value="ECO:0007669"/>
    <property type="project" value="TreeGrafter"/>
</dbReference>
<keyword evidence="4 10" id="KW-0032">Aminotransferase</keyword>
<dbReference type="STRING" id="360807.ERS852392_00990"/>
<dbReference type="FunFam" id="3.40.50.10490:FF:000001">
    <property type="entry name" value="Glutamine--fructose-6-phosphate aminotransferase [isomerizing]"/>
    <property type="match status" value="1"/>
</dbReference>
<evidence type="ECO:0000259" key="9">
    <source>
        <dbReference type="PROSITE" id="PS51464"/>
    </source>
</evidence>
<dbReference type="InterPro" id="IPR005855">
    <property type="entry name" value="GFAT"/>
</dbReference>
<dbReference type="InterPro" id="IPR001347">
    <property type="entry name" value="SIS_dom"/>
</dbReference>
<sequence>MCGIIGYTGSENVKDVLLDALELLEYRGYDSAGIAVKDETSHVTNVYKCAGRVSDLRAICDSKKILSTCGIGHTRWATHGGVTDQNAHPHQQGKVTLVHNGIIENYRELIADYDLQEILHSETDSEVAAALLNHYYKGDPKEAIKKTVSKLKGTFALVILFEDQPDVIYSIRNVSPIVATICKEGAMLASDLTALCRFTNEYFVVPEYHILELHKDHVVLTDLNDNVVEPEFLSVDWELNSAGKNGYPFYMEKEIMEQPEAIKNTIKDRIVNGLPDFTSDGVPDSLFTDCDRICVVACGTAMHAGLVAQALVKSIVHVQMDVELASEFMYSDPVIDEKTLVIAVSQSGETIDTLEALKYAKRQGAKCLSVINVKGSSIARESDYVLYTAAGPEIAVASTKAYTTQLSVFYLVVAKMALLRGVYTEEQTKSFIAELERVPEVMQKVLEKRRDIHVIAKKILEAKDLFMIGRGLDYSILLEGSLKLKEVSYIHSEAYASGELKHGPIALITTNTPVVATVTQEKLMSKELSNIKEVKSRGADIVLFIKEALSGDLDTEYQVIKLPDMQDEFMVLPASVALQLLAYYVSSDKGFDVDKPRNLAKVVTVE</sequence>
<dbReference type="PROSITE" id="PS51464">
    <property type="entry name" value="SIS"/>
    <property type="match status" value="2"/>
</dbReference>
<dbReference type="InterPro" id="IPR017932">
    <property type="entry name" value="GATase_2_dom"/>
</dbReference>
<protein>
    <recommendedName>
        <fullName evidence="3">Glutamine--fructose-6-phosphate aminotransferase [isomerizing]</fullName>
        <ecNumber evidence="2">2.6.1.16</ecNumber>
    </recommendedName>
</protein>
<dbReference type="AlphaFoldDB" id="A0A0M6WGL7"/>
<keyword evidence="11" id="KW-1185">Reference proteome</keyword>
<dbReference type="InterPro" id="IPR035490">
    <property type="entry name" value="GlmS/FrlB_SIS"/>
</dbReference>
<evidence type="ECO:0000256" key="2">
    <source>
        <dbReference type="ARBA" id="ARBA00012916"/>
    </source>
</evidence>
<evidence type="ECO:0000256" key="4">
    <source>
        <dbReference type="ARBA" id="ARBA00022576"/>
    </source>
</evidence>
<evidence type="ECO:0000256" key="5">
    <source>
        <dbReference type="ARBA" id="ARBA00022679"/>
    </source>
</evidence>
<evidence type="ECO:0000313" key="11">
    <source>
        <dbReference type="Proteomes" id="UP000049828"/>
    </source>
</evidence>
<name>A0A0M6WGL7_9FIRM</name>
<gene>
    <name evidence="10" type="ORF">RIL183_17231</name>
</gene>
<dbReference type="Gene3D" id="3.60.20.10">
    <property type="entry name" value="Glutamine Phosphoribosylpyrophosphate, subunit 1, domain 1"/>
    <property type="match status" value="1"/>
</dbReference>
<dbReference type="RefSeq" id="WP_055039379.1">
    <property type="nucleotide sequence ID" value="NZ_CVRS01000061.1"/>
</dbReference>
<dbReference type="Proteomes" id="UP000049828">
    <property type="component" value="Unassembled WGS sequence"/>
</dbReference>
<dbReference type="EC" id="2.6.1.16" evidence="2"/>
<dbReference type="GO" id="GO:0097367">
    <property type="term" value="F:carbohydrate derivative binding"/>
    <property type="evidence" value="ECO:0007669"/>
    <property type="project" value="InterPro"/>
</dbReference>
<keyword evidence="5 10" id="KW-0808">Transferase</keyword>
<keyword evidence="6" id="KW-0677">Repeat</keyword>
<evidence type="ECO:0000256" key="3">
    <source>
        <dbReference type="ARBA" id="ARBA00016090"/>
    </source>
</evidence>
<organism evidence="10 11">
    <name type="scientific">Roseburia inulinivorans</name>
    <dbReference type="NCBI Taxonomy" id="360807"/>
    <lineage>
        <taxon>Bacteria</taxon>
        <taxon>Bacillati</taxon>
        <taxon>Bacillota</taxon>
        <taxon>Clostridia</taxon>
        <taxon>Lachnospirales</taxon>
        <taxon>Lachnospiraceae</taxon>
        <taxon>Roseburia</taxon>
    </lineage>
</organism>
<dbReference type="EMBL" id="CVRS01000061">
    <property type="protein sequence ID" value="CRL35610.1"/>
    <property type="molecule type" value="Genomic_DNA"/>
</dbReference>
<accession>A0A0M6WGL7</accession>
<evidence type="ECO:0000256" key="1">
    <source>
        <dbReference type="ARBA" id="ARBA00001031"/>
    </source>
</evidence>
<dbReference type="GO" id="GO:0006047">
    <property type="term" value="P:UDP-N-acetylglucosamine metabolic process"/>
    <property type="evidence" value="ECO:0007669"/>
    <property type="project" value="TreeGrafter"/>
</dbReference>
<evidence type="ECO:0000259" key="8">
    <source>
        <dbReference type="PROSITE" id="PS51278"/>
    </source>
</evidence>
<evidence type="ECO:0000256" key="7">
    <source>
        <dbReference type="ARBA" id="ARBA00022962"/>
    </source>
</evidence>
<feature type="domain" description="SIS" evidence="9">
    <location>
        <begin position="455"/>
        <end position="596"/>
    </location>
</feature>
<dbReference type="CDD" id="cd05008">
    <property type="entry name" value="SIS_GlmS_GlmD_1"/>
    <property type="match status" value="1"/>
</dbReference>
<dbReference type="PANTHER" id="PTHR10937:SF0">
    <property type="entry name" value="GLUTAMINE--FRUCTOSE-6-PHOSPHATE TRANSAMINASE (ISOMERIZING)"/>
    <property type="match status" value="1"/>
</dbReference>
<dbReference type="SUPFAM" id="SSF53697">
    <property type="entry name" value="SIS domain"/>
    <property type="match status" value="1"/>
</dbReference>
<evidence type="ECO:0000256" key="6">
    <source>
        <dbReference type="ARBA" id="ARBA00022737"/>
    </source>
</evidence>
<dbReference type="InterPro" id="IPR047084">
    <property type="entry name" value="GFAT_N"/>
</dbReference>
<dbReference type="InterPro" id="IPR035466">
    <property type="entry name" value="GlmS/AgaS_SIS"/>
</dbReference>
<feature type="domain" description="SIS" evidence="9">
    <location>
        <begin position="282"/>
        <end position="422"/>
    </location>
</feature>
<dbReference type="CDD" id="cd00714">
    <property type="entry name" value="GFAT"/>
    <property type="match status" value="1"/>
</dbReference>
<dbReference type="Pfam" id="PF01380">
    <property type="entry name" value="SIS"/>
    <property type="match status" value="2"/>
</dbReference>
<dbReference type="GO" id="GO:0006487">
    <property type="term" value="P:protein N-linked glycosylation"/>
    <property type="evidence" value="ECO:0007669"/>
    <property type="project" value="TreeGrafter"/>
</dbReference>
<dbReference type="NCBIfam" id="TIGR01135">
    <property type="entry name" value="glmS"/>
    <property type="match status" value="1"/>
</dbReference>
<proteinExistence type="predicted"/>
<keyword evidence="7" id="KW-0315">Glutamine amidotransferase</keyword>
<dbReference type="InterPro" id="IPR029055">
    <property type="entry name" value="Ntn_hydrolases_N"/>
</dbReference>
<dbReference type="PROSITE" id="PS51278">
    <property type="entry name" value="GATASE_TYPE_2"/>
    <property type="match status" value="1"/>
</dbReference>
<dbReference type="OrthoDB" id="106547at2"/>
<dbReference type="Gene3D" id="3.40.50.10490">
    <property type="entry name" value="Glucose-6-phosphate isomerase like protein, domain 1"/>
    <property type="match status" value="2"/>
</dbReference>
<dbReference type="CDD" id="cd05009">
    <property type="entry name" value="SIS_GlmS_GlmD_2"/>
    <property type="match status" value="1"/>
</dbReference>
<dbReference type="InterPro" id="IPR046348">
    <property type="entry name" value="SIS_dom_sf"/>
</dbReference>
<dbReference type="GO" id="GO:0006002">
    <property type="term" value="P:fructose 6-phosphate metabolic process"/>
    <property type="evidence" value="ECO:0007669"/>
    <property type="project" value="TreeGrafter"/>
</dbReference>
<dbReference type="SUPFAM" id="SSF56235">
    <property type="entry name" value="N-terminal nucleophile aminohydrolases (Ntn hydrolases)"/>
    <property type="match status" value="1"/>
</dbReference>
<feature type="domain" description="Glutamine amidotransferase type-2" evidence="8">
    <location>
        <begin position="2"/>
        <end position="216"/>
    </location>
</feature>
<evidence type="ECO:0000313" key="10">
    <source>
        <dbReference type="EMBL" id="CRL35610.1"/>
    </source>
</evidence>
<dbReference type="PANTHER" id="PTHR10937">
    <property type="entry name" value="GLUCOSAMINE--FRUCTOSE-6-PHOSPHATE AMINOTRANSFERASE, ISOMERIZING"/>
    <property type="match status" value="1"/>
</dbReference>
<dbReference type="GO" id="GO:0004360">
    <property type="term" value="F:glutamine-fructose-6-phosphate transaminase (isomerizing) activity"/>
    <property type="evidence" value="ECO:0007669"/>
    <property type="project" value="UniProtKB-EC"/>
</dbReference>
<dbReference type="NCBIfam" id="NF001484">
    <property type="entry name" value="PRK00331.1"/>
    <property type="match status" value="1"/>
</dbReference>
<reference evidence="11" key="1">
    <citation type="submission" date="2015-05" db="EMBL/GenBank/DDBJ databases">
        <authorList>
            <consortium name="Pathogen Informatics"/>
        </authorList>
    </citation>
    <scope>NUCLEOTIDE SEQUENCE [LARGE SCALE GENOMIC DNA]</scope>
    <source>
        <strain evidence="11">L1-83</strain>
    </source>
</reference>
<dbReference type="Pfam" id="PF13522">
    <property type="entry name" value="GATase_6"/>
    <property type="match status" value="1"/>
</dbReference>